<evidence type="ECO:0000256" key="3">
    <source>
        <dbReference type="ARBA" id="ARBA00022670"/>
    </source>
</evidence>
<reference evidence="13" key="1">
    <citation type="submission" date="2021-01" db="EMBL/GenBank/DDBJ databases">
        <title>Whole genome shotgun sequence of Actinoplanes ferrugineus NBRC 15555.</title>
        <authorList>
            <person name="Komaki H."/>
            <person name="Tamura T."/>
        </authorList>
    </citation>
    <scope>NUCLEOTIDE SEQUENCE</scope>
    <source>
        <strain evidence="13">NBRC 15555</strain>
    </source>
</reference>
<accession>A0A919J9D1</accession>
<dbReference type="InterPro" id="IPR001915">
    <property type="entry name" value="Peptidase_M48"/>
</dbReference>
<dbReference type="PANTHER" id="PTHR43221:SF2">
    <property type="entry name" value="PROTEASE HTPX HOMOLOG"/>
    <property type="match status" value="1"/>
</dbReference>
<name>A0A919J9D1_9ACTN</name>
<organism evidence="13 14">
    <name type="scientific">Paractinoplanes ferrugineus</name>
    <dbReference type="NCBI Taxonomy" id="113564"/>
    <lineage>
        <taxon>Bacteria</taxon>
        <taxon>Bacillati</taxon>
        <taxon>Actinomycetota</taxon>
        <taxon>Actinomycetes</taxon>
        <taxon>Micromonosporales</taxon>
        <taxon>Micromonosporaceae</taxon>
        <taxon>Paractinoplanes</taxon>
    </lineage>
</organism>
<evidence type="ECO:0000256" key="8">
    <source>
        <dbReference type="ARBA" id="ARBA00022989"/>
    </source>
</evidence>
<feature type="transmembrane region" description="Helical" evidence="11">
    <location>
        <begin position="641"/>
        <end position="660"/>
    </location>
</feature>
<keyword evidence="6" id="KW-0378">Hydrolase</keyword>
<keyword evidence="9" id="KW-0482">Metalloprotease</keyword>
<gene>
    <name evidence="13" type="ORF">Afe05nite_77990</name>
</gene>
<evidence type="ECO:0000259" key="12">
    <source>
        <dbReference type="Pfam" id="PF01435"/>
    </source>
</evidence>
<feature type="transmembrane region" description="Helical" evidence="11">
    <location>
        <begin position="86"/>
        <end position="110"/>
    </location>
</feature>
<dbReference type="GO" id="GO:0006508">
    <property type="term" value="P:proteolysis"/>
    <property type="evidence" value="ECO:0007669"/>
    <property type="project" value="UniProtKB-KW"/>
</dbReference>
<dbReference type="AlphaFoldDB" id="A0A919J9D1"/>
<feature type="transmembrane region" description="Helical" evidence="11">
    <location>
        <begin position="399"/>
        <end position="423"/>
    </location>
</feature>
<feature type="transmembrane region" description="Helical" evidence="11">
    <location>
        <begin position="435"/>
        <end position="458"/>
    </location>
</feature>
<feature type="transmembrane region" description="Helical" evidence="11">
    <location>
        <begin position="613"/>
        <end position="634"/>
    </location>
</feature>
<evidence type="ECO:0000256" key="7">
    <source>
        <dbReference type="ARBA" id="ARBA00022833"/>
    </source>
</evidence>
<evidence type="ECO:0000313" key="13">
    <source>
        <dbReference type="EMBL" id="GIE15959.1"/>
    </source>
</evidence>
<feature type="transmembrane region" description="Helical" evidence="11">
    <location>
        <begin position="530"/>
        <end position="553"/>
    </location>
</feature>
<dbReference type="InterPro" id="IPR050083">
    <property type="entry name" value="HtpX_protease"/>
</dbReference>
<evidence type="ECO:0000256" key="4">
    <source>
        <dbReference type="ARBA" id="ARBA00022692"/>
    </source>
</evidence>
<keyword evidence="7" id="KW-0862">Zinc</keyword>
<proteinExistence type="predicted"/>
<keyword evidence="5" id="KW-0479">Metal-binding</keyword>
<dbReference type="RefSeq" id="WP_203822304.1">
    <property type="nucleotide sequence ID" value="NZ_BAAABP010000051.1"/>
</dbReference>
<evidence type="ECO:0000256" key="2">
    <source>
        <dbReference type="ARBA" id="ARBA00022475"/>
    </source>
</evidence>
<dbReference type="Proteomes" id="UP000598174">
    <property type="component" value="Unassembled WGS sequence"/>
</dbReference>
<feature type="transmembrane region" description="Helical" evidence="11">
    <location>
        <begin position="246"/>
        <end position="263"/>
    </location>
</feature>
<feature type="transmembrane region" description="Helical" evidence="11">
    <location>
        <begin position="205"/>
        <end position="226"/>
    </location>
</feature>
<feature type="transmembrane region" description="Helical" evidence="11">
    <location>
        <begin position="739"/>
        <end position="759"/>
    </location>
</feature>
<comment type="cofactor">
    <cofactor evidence="1">
        <name>Zn(2+)</name>
        <dbReference type="ChEBI" id="CHEBI:29105"/>
    </cofactor>
</comment>
<dbReference type="EMBL" id="BOMM01000075">
    <property type="protein sequence ID" value="GIE15959.1"/>
    <property type="molecule type" value="Genomic_DNA"/>
</dbReference>
<keyword evidence="4 11" id="KW-0812">Transmembrane</keyword>
<keyword evidence="2" id="KW-1003">Cell membrane</keyword>
<feature type="transmembrane region" description="Helical" evidence="11">
    <location>
        <begin position="12"/>
        <end position="32"/>
    </location>
</feature>
<feature type="transmembrane region" description="Helical" evidence="11">
    <location>
        <begin position="365"/>
        <end position="387"/>
    </location>
</feature>
<feature type="domain" description="Peptidase M48" evidence="12">
    <location>
        <begin position="118"/>
        <end position="329"/>
    </location>
</feature>
<dbReference type="GO" id="GO:0004222">
    <property type="term" value="F:metalloendopeptidase activity"/>
    <property type="evidence" value="ECO:0007669"/>
    <property type="project" value="InterPro"/>
</dbReference>
<keyword evidence="10 11" id="KW-0472">Membrane</keyword>
<evidence type="ECO:0000256" key="1">
    <source>
        <dbReference type="ARBA" id="ARBA00001947"/>
    </source>
</evidence>
<feature type="transmembrane region" description="Helical" evidence="11">
    <location>
        <begin position="696"/>
        <end position="718"/>
    </location>
</feature>
<dbReference type="Pfam" id="PF01435">
    <property type="entry name" value="Peptidase_M48"/>
    <property type="match status" value="1"/>
</dbReference>
<evidence type="ECO:0000256" key="5">
    <source>
        <dbReference type="ARBA" id="ARBA00022723"/>
    </source>
</evidence>
<feature type="transmembrane region" description="Helical" evidence="11">
    <location>
        <begin position="470"/>
        <end position="489"/>
    </location>
</feature>
<dbReference type="GO" id="GO:0046872">
    <property type="term" value="F:metal ion binding"/>
    <property type="evidence" value="ECO:0007669"/>
    <property type="project" value="UniProtKB-KW"/>
</dbReference>
<comment type="caution">
    <text evidence="13">The sequence shown here is derived from an EMBL/GenBank/DDBJ whole genome shotgun (WGS) entry which is preliminary data.</text>
</comment>
<feature type="transmembrane region" description="Helical" evidence="11">
    <location>
        <begin position="565"/>
        <end position="590"/>
    </location>
</feature>
<evidence type="ECO:0000256" key="6">
    <source>
        <dbReference type="ARBA" id="ARBA00022801"/>
    </source>
</evidence>
<evidence type="ECO:0000313" key="14">
    <source>
        <dbReference type="Proteomes" id="UP000598174"/>
    </source>
</evidence>
<evidence type="ECO:0000256" key="9">
    <source>
        <dbReference type="ARBA" id="ARBA00023049"/>
    </source>
</evidence>
<keyword evidence="8 11" id="KW-1133">Transmembrane helix</keyword>
<evidence type="ECO:0000256" key="11">
    <source>
        <dbReference type="SAM" id="Phobius"/>
    </source>
</evidence>
<feature type="transmembrane region" description="Helical" evidence="11">
    <location>
        <begin position="338"/>
        <end position="359"/>
    </location>
</feature>
<keyword evidence="14" id="KW-1185">Reference proteome</keyword>
<protein>
    <recommendedName>
        <fullName evidence="12">Peptidase M48 domain-containing protein</fullName>
    </recommendedName>
</protein>
<sequence>MNRRAHTDIRFGILVAAVLATGFFAFSVVGAASPGVSRISAEQVRPCMAGIDERTSGFTDPGLALRAKLALANECQRPFTRAQVRWVAAGLLATSVLTVVLYLLHPWWLVRSRRMRPLTDPDVVAELDRLATEAGLEPAPEWLLGPYSAAGGGQAFGLPWCYRVCLDVGLLVRYELDLDGFRSVVRHELAHLTNRDVGRTYLTVALWWSFVVLAVSPFVAVTLNPGVLRDQLGWTADAEGRSSPQVAYRMIALLVLTLTGFLLRNAILRAREVCADATAAGVPGAGPALTRVLRQLPWPPRIRRRVVPERLARLGPHPPPAERIAAVGEPATPVATTWWELTGLGFMVGLALNDVGLLVGNLLEGYLAVGLLLLALPVAVLLVGILANALSRPGRPAHAVLTLPAGPAVGFAAGELLNLMVTYNDVLTPLDHGPVAFVLSVVVLVLLTTVIAVWLRSVRRHRPEGTRGRLVTAAAMVIAAPLIAVWFAVTYGSNSFGQFDLTVLPETGLAVDWYRELSRWLNALTFYLPAARLGATPFLAIGLALLWAVPLAVCGRRRIDVRRAVWIGALLGAFALVAAVALPFLAGWVLPAEVRRTPTDGAPLAVTFTTEYGLAYCASAALLAALAAGLVAATSSALRPVLVPLAFSVTAVLATIGFSLTRTMSRCLEVDDALVRSCVPEVPGAGSATVFHLHLILVWGAAVAVPSAFAGAGLGVLVRRRRPRAAGPLVHRSSHWRAASGLGLVAALFPSAAALAVPYDLRSWKPAPRPEIPPPAAAAAVDECLLGSWREAAVRSRTTVDGQAAELTGGGAIQTFRPDGTATLDFGSGVTRSTTAGGHRYDMTMTGRLIMSYRVDGSVIGYSASRVDLAGTTTLRIDGVVRNRTGLESGVLDDRYVCAGNHLHESSAVAGHDYDIDLVRR</sequence>
<evidence type="ECO:0000256" key="10">
    <source>
        <dbReference type="ARBA" id="ARBA00023136"/>
    </source>
</evidence>
<dbReference type="PANTHER" id="PTHR43221">
    <property type="entry name" value="PROTEASE HTPX"/>
    <property type="match status" value="1"/>
</dbReference>
<keyword evidence="3" id="KW-0645">Protease</keyword>